<dbReference type="eggNOG" id="COG1309">
    <property type="taxonomic scope" value="Bacteria"/>
</dbReference>
<dbReference type="Gene3D" id="1.10.357.10">
    <property type="entry name" value="Tetracycline Repressor, domain 2"/>
    <property type="match status" value="1"/>
</dbReference>
<evidence type="ECO:0000313" key="4">
    <source>
        <dbReference type="EMBL" id="EMS72080.1"/>
    </source>
</evidence>
<gene>
    <name evidence="4" type="ORF">CTER_2079</name>
</gene>
<proteinExistence type="predicted"/>
<dbReference type="InterPro" id="IPR001647">
    <property type="entry name" value="HTH_TetR"/>
</dbReference>
<dbReference type="PANTHER" id="PTHR43479:SF11">
    <property type="entry name" value="ACREF_ENVCD OPERON REPRESSOR-RELATED"/>
    <property type="match status" value="1"/>
</dbReference>
<dbReference type="EMBL" id="AORV01000031">
    <property type="protein sequence ID" value="EMS72080.1"/>
    <property type="molecule type" value="Genomic_DNA"/>
</dbReference>
<dbReference type="Pfam" id="PF00440">
    <property type="entry name" value="TetR_N"/>
    <property type="match status" value="1"/>
</dbReference>
<dbReference type="PROSITE" id="PS50977">
    <property type="entry name" value="HTH_TETR_2"/>
    <property type="match status" value="1"/>
</dbReference>
<keyword evidence="5" id="KW-1185">Reference proteome</keyword>
<dbReference type="Proteomes" id="UP000014155">
    <property type="component" value="Unassembled WGS sequence"/>
</dbReference>
<dbReference type="STRING" id="1195236.CTER_2079"/>
<organism evidence="4 5">
    <name type="scientific">Ruminiclostridium cellobioparum subsp. termitidis CT1112</name>
    <dbReference type="NCBI Taxonomy" id="1195236"/>
    <lineage>
        <taxon>Bacteria</taxon>
        <taxon>Bacillati</taxon>
        <taxon>Bacillota</taxon>
        <taxon>Clostridia</taxon>
        <taxon>Eubacteriales</taxon>
        <taxon>Oscillospiraceae</taxon>
        <taxon>Ruminiclostridium</taxon>
    </lineage>
</organism>
<dbReference type="GO" id="GO:0003677">
    <property type="term" value="F:DNA binding"/>
    <property type="evidence" value="ECO:0007669"/>
    <property type="project" value="UniProtKB-UniRule"/>
</dbReference>
<dbReference type="InterPro" id="IPR050624">
    <property type="entry name" value="HTH-type_Tx_Regulator"/>
</dbReference>
<dbReference type="InterPro" id="IPR009057">
    <property type="entry name" value="Homeodomain-like_sf"/>
</dbReference>
<protein>
    <submittedName>
        <fullName evidence="4">Transcriptional regulator</fullName>
    </submittedName>
</protein>
<dbReference type="AlphaFoldDB" id="S0FJ27"/>
<dbReference type="PATRIC" id="fig|1195236.3.peg.2384"/>
<reference evidence="4 5" key="1">
    <citation type="journal article" date="2013" name="Genome Announc.">
        <title>Draft Genome Sequence of the Cellulolytic, Mesophilic, Anaerobic Bacterium Clostridium termitidis Strain CT1112 (DSM 5398).</title>
        <authorList>
            <person name="Lal S."/>
            <person name="Ramachandran U."/>
            <person name="Zhang X."/>
            <person name="Munir R."/>
            <person name="Sparling R."/>
            <person name="Levin D.B."/>
        </authorList>
    </citation>
    <scope>NUCLEOTIDE SEQUENCE [LARGE SCALE GENOMIC DNA]</scope>
    <source>
        <strain evidence="4 5">CT1112</strain>
    </source>
</reference>
<keyword evidence="1 2" id="KW-0238">DNA-binding</keyword>
<dbReference type="SUPFAM" id="SSF46689">
    <property type="entry name" value="Homeodomain-like"/>
    <property type="match status" value="1"/>
</dbReference>
<comment type="caution">
    <text evidence="4">The sequence shown here is derived from an EMBL/GenBank/DDBJ whole genome shotgun (WGS) entry which is preliminary data.</text>
</comment>
<evidence type="ECO:0000256" key="2">
    <source>
        <dbReference type="PROSITE-ProRule" id="PRU00335"/>
    </source>
</evidence>
<evidence type="ECO:0000256" key="1">
    <source>
        <dbReference type="ARBA" id="ARBA00023125"/>
    </source>
</evidence>
<feature type="DNA-binding region" description="H-T-H motif" evidence="2">
    <location>
        <begin position="32"/>
        <end position="51"/>
    </location>
</feature>
<accession>S0FJ27</accession>
<evidence type="ECO:0000313" key="5">
    <source>
        <dbReference type="Proteomes" id="UP000014155"/>
    </source>
</evidence>
<dbReference type="PANTHER" id="PTHR43479">
    <property type="entry name" value="ACREF/ENVCD OPERON REPRESSOR-RELATED"/>
    <property type="match status" value="1"/>
</dbReference>
<evidence type="ECO:0000259" key="3">
    <source>
        <dbReference type="PROSITE" id="PS50977"/>
    </source>
</evidence>
<sequence length="95" mass="10834">MARNKYPEITVNRILDTAMKLFMTKGYEHTTVQDIINELGNLSKGAIYHHFKSKEDIMGAINARMLNDFESLSVSFHGCYEENANKIIFSGYLLA</sequence>
<feature type="domain" description="HTH tetR-type" evidence="3">
    <location>
        <begin position="8"/>
        <end position="69"/>
    </location>
</feature>
<name>S0FJ27_RUMCE</name>